<gene>
    <name evidence="3" type="ORF">IRY55_07340</name>
</gene>
<name>A0A8J7KHK3_9BACL</name>
<comment type="caution">
    <text evidence="3">The sequence shown here is derived from an EMBL/GenBank/DDBJ whole genome shotgun (WGS) entry which is preliminary data.</text>
</comment>
<keyword evidence="4" id="KW-1185">Reference proteome</keyword>
<dbReference type="Proteomes" id="UP000622653">
    <property type="component" value="Unassembled WGS sequence"/>
</dbReference>
<dbReference type="Pfam" id="PF08673">
    <property type="entry name" value="RsbU_N"/>
    <property type="match status" value="1"/>
</dbReference>
<dbReference type="InterPro" id="IPR017944">
    <property type="entry name" value="KaiA/RbsU_helical_domain_sf"/>
</dbReference>
<sequence>MMDLQKQYQELLEKYLENLDEKNLYFAQQFSRKFIEQEIAPEDVVSLHKDAVMNIFPELRNEVATTHDFLIEMMIHYGLALREHQSLIKKREELHMEMEVAANVQEKLMNATRPNVDGLDIGYVSEAAKAMSGDYIYFAEHGRKNLSVAVADVIGKGIPAALCMSMIKFGMDSIDENESVPSEVLKIINRIVEKSVDNSMFISMYYGMYNVENQHFTYASAGHEPALFYCAKTKSFEQLDAKGLLLGVKREVEYEECQVHLHSGDFVAIMTDGVTEIRTEDGFLDSAIIEQLLFEVRDQSAQQMADYLFKQLAQLQNFRLHDDFTVAIMKKR</sequence>
<keyword evidence="1" id="KW-0378">Hydrolase</keyword>
<dbReference type="EMBL" id="JADKPV010000002">
    <property type="protein sequence ID" value="MBF4501178.1"/>
    <property type="molecule type" value="Genomic_DNA"/>
</dbReference>
<accession>A0A8J7KHK3</accession>
<dbReference type="Gene3D" id="1.10.1240.30">
    <property type="entry name" value="KaiA/RbsU domain"/>
    <property type="match status" value="1"/>
</dbReference>
<dbReference type="RefSeq" id="WP_194562650.1">
    <property type="nucleotide sequence ID" value="NZ_JADKPV010000002.1"/>
</dbReference>
<protein>
    <submittedName>
        <fullName evidence="3">PP2C family protein-serine/threonine phosphatase</fullName>
    </submittedName>
</protein>
<dbReference type="SUPFAM" id="SSF101215">
    <property type="entry name" value="KaiA/RbsU domain"/>
    <property type="match status" value="1"/>
</dbReference>
<evidence type="ECO:0000259" key="2">
    <source>
        <dbReference type="SMART" id="SM00331"/>
    </source>
</evidence>
<dbReference type="InterPro" id="IPR036457">
    <property type="entry name" value="PPM-type-like_dom_sf"/>
</dbReference>
<evidence type="ECO:0000313" key="4">
    <source>
        <dbReference type="Proteomes" id="UP000622653"/>
    </source>
</evidence>
<dbReference type="Gene3D" id="3.60.40.10">
    <property type="entry name" value="PPM-type phosphatase domain"/>
    <property type="match status" value="1"/>
</dbReference>
<proteinExistence type="predicted"/>
<dbReference type="InterPro" id="IPR052016">
    <property type="entry name" value="Bact_Sigma-Reg"/>
</dbReference>
<dbReference type="PANTHER" id="PTHR43156:SF15">
    <property type="entry name" value="PHOSPHOSERINE PHOSPHATASE RSBU"/>
    <property type="match status" value="1"/>
</dbReference>
<feature type="domain" description="PPM-type phosphatase" evidence="2">
    <location>
        <begin position="116"/>
        <end position="331"/>
    </location>
</feature>
<dbReference type="AlphaFoldDB" id="A0A8J7KHK3"/>
<evidence type="ECO:0000313" key="3">
    <source>
        <dbReference type="EMBL" id="MBF4501178.1"/>
    </source>
</evidence>
<dbReference type="InterPro" id="IPR014787">
    <property type="entry name" value="PSer_Pase_RsbU_N"/>
</dbReference>
<dbReference type="SUPFAM" id="SSF81606">
    <property type="entry name" value="PP2C-like"/>
    <property type="match status" value="1"/>
</dbReference>
<evidence type="ECO:0000256" key="1">
    <source>
        <dbReference type="ARBA" id="ARBA00022801"/>
    </source>
</evidence>
<dbReference type="PANTHER" id="PTHR43156">
    <property type="entry name" value="STAGE II SPORULATION PROTEIN E-RELATED"/>
    <property type="match status" value="1"/>
</dbReference>
<reference evidence="3" key="1">
    <citation type="submission" date="2020-11" db="EMBL/GenBank/DDBJ databases">
        <title>Multidrug resistant novel bacterium Savagea serpentis sp. nov., isolated from the scats of a vine snake (Ahaetulla nasuta).</title>
        <authorList>
            <person name="Venkata Ramana V."/>
            <person name="Vikas Patil S."/>
            <person name="Yogita Lugani V."/>
        </authorList>
    </citation>
    <scope>NUCLEOTIDE SEQUENCE</scope>
    <source>
        <strain evidence="3">SN6</strain>
    </source>
</reference>
<dbReference type="FunFam" id="3.60.40.10:FF:000045">
    <property type="entry name" value="Stage II sporulation protein E"/>
    <property type="match status" value="1"/>
</dbReference>
<dbReference type="Pfam" id="PF07228">
    <property type="entry name" value="SpoIIE"/>
    <property type="match status" value="1"/>
</dbReference>
<dbReference type="GO" id="GO:0016791">
    <property type="term" value="F:phosphatase activity"/>
    <property type="evidence" value="ECO:0007669"/>
    <property type="project" value="TreeGrafter"/>
</dbReference>
<dbReference type="SMART" id="SM00331">
    <property type="entry name" value="PP2C_SIG"/>
    <property type="match status" value="1"/>
</dbReference>
<dbReference type="InterPro" id="IPR001932">
    <property type="entry name" value="PPM-type_phosphatase-like_dom"/>
</dbReference>
<organism evidence="3 4">
    <name type="scientific">Savagea serpentis</name>
    <dbReference type="NCBI Taxonomy" id="2785297"/>
    <lineage>
        <taxon>Bacteria</taxon>
        <taxon>Bacillati</taxon>
        <taxon>Bacillota</taxon>
        <taxon>Bacilli</taxon>
        <taxon>Bacillales</taxon>
        <taxon>Caryophanaceae</taxon>
        <taxon>Savagea</taxon>
    </lineage>
</organism>